<dbReference type="InterPro" id="IPR025518">
    <property type="entry name" value="DUF4406"/>
</dbReference>
<evidence type="ECO:0000313" key="1">
    <source>
        <dbReference type="EMBL" id="VWB07700.1"/>
    </source>
</evidence>
<gene>
    <name evidence="1" type="ORF">BLA6863_00181</name>
</gene>
<dbReference type="Pfam" id="PF14359">
    <property type="entry name" value="DUF4406"/>
    <property type="match status" value="1"/>
</dbReference>
<reference evidence="1 2" key="1">
    <citation type="submission" date="2019-09" db="EMBL/GenBank/DDBJ databases">
        <authorList>
            <person name="Depoorter E."/>
        </authorList>
    </citation>
    <scope>NUCLEOTIDE SEQUENCE [LARGE SCALE GENOMIC DNA]</scope>
    <source>
        <strain evidence="1">LMG 6863</strain>
    </source>
</reference>
<organism evidence="1 2">
    <name type="scientific">Burkholderia lata (strain ATCC 17760 / DSM 23089 / LMG 22485 / NCIMB 9086 / R18194 / 383)</name>
    <dbReference type="NCBI Taxonomy" id="482957"/>
    <lineage>
        <taxon>Bacteria</taxon>
        <taxon>Pseudomonadati</taxon>
        <taxon>Pseudomonadota</taxon>
        <taxon>Betaproteobacteria</taxon>
        <taxon>Burkholderiales</taxon>
        <taxon>Burkholderiaceae</taxon>
        <taxon>Burkholderia</taxon>
        <taxon>Burkholderia cepacia complex</taxon>
    </lineage>
</organism>
<name>A0A6P2GTG2_BURL3</name>
<sequence length="140" mass="15899">MSVIYISGAMSGKPDMNFPMFNWVAHELRHQGWSVTNPVDINPDPGASWLPCIIADIEAMDECTSLAQLPGWEESFGAWIEYIVALKQHKMIYRVSLGEVVTLRRMSDHPVRVWASLAYASLFLCRRMMRKVDAVQEVIA</sequence>
<evidence type="ECO:0000313" key="2">
    <source>
        <dbReference type="Proteomes" id="UP000494170"/>
    </source>
</evidence>
<dbReference type="Gene3D" id="3.40.50.10400">
    <property type="entry name" value="Hypothetical protein PA1492"/>
    <property type="match status" value="1"/>
</dbReference>
<dbReference type="RefSeq" id="WP_174936724.1">
    <property type="nucleotide sequence ID" value="NZ_CABVPY010000001.1"/>
</dbReference>
<evidence type="ECO:0008006" key="3">
    <source>
        <dbReference type="Google" id="ProtNLM"/>
    </source>
</evidence>
<proteinExistence type="predicted"/>
<dbReference type="AlphaFoldDB" id="A0A6P2GTG2"/>
<dbReference type="SUPFAM" id="SSF52309">
    <property type="entry name" value="N-(deoxy)ribosyltransferase-like"/>
    <property type="match status" value="1"/>
</dbReference>
<accession>A0A6P2GTG2</accession>
<dbReference type="Proteomes" id="UP000494170">
    <property type="component" value="Unassembled WGS sequence"/>
</dbReference>
<protein>
    <recommendedName>
        <fullName evidence="3">DUF4406 domain-containing protein</fullName>
    </recommendedName>
</protein>
<dbReference type="EMBL" id="CABVPY010000001">
    <property type="protein sequence ID" value="VWB07700.1"/>
    <property type="molecule type" value="Genomic_DNA"/>
</dbReference>